<sequence>MKDYQLFLFDMDGTLVNSEPLKGQAIAKACAVYGAKVDYHHYQEVMGQNWGIVTQFFFDKANISPDINEFNQIFKKRYQALLLQALQLTPGALQYLTYLQLQGRTCGLVTSAAKWMVNDILQALNLTAMFEVIITKEDVSKHKPDPAAYLLALNKLSMSPNNTVIFEDSFAGISAGIASGCDVIAIQHEFNINNNLSVASKVISDFRELIL</sequence>
<keyword evidence="5" id="KW-0119">Carbohydrate metabolism</keyword>
<organism evidence="6 7">
    <name type="scientific">Shewanella japonica</name>
    <dbReference type="NCBI Taxonomy" id="93973"/>
    <lineage>
        <taxon>Bacteria</taxon>
        <taxon>Pseudomonadati</taxon>
        <taxon>Pseudomonadota</taxon>
        <taxon>Gammaproteobacteria</taxon>
        <taxon>Alteromonadales</taxon>
        <taxon>Shewanellaceae</taxon>
        <taxon>Shewanella</taxon>
    </lineage>
</organism>
<dbReference type="InterPro" id="IPR051600">
    <property type="entry name" value="Beta-PGM-like"/>
</dbReference>
<protein>
    <submittedName>
        <fullName evidence="6">Beta-phosphoglucomutase</fullName>
    </submittedName>
</protein>
<dbReference type="RefSeq" id="WP_080915739.1">
    <property type="nucleotide sequence ID" value="NZ_CP020472.1"/>
</dbReference>
<evidence type="ECO:0000256" key="5">
    <source>
        <dbReference type="ARBA" id="ARBA00023277"/>
    </source>
</evidence>
<dbReference type="SFLD" id="SFLDG01135">
    <property type="entry name" value="C1.5.6:_HAD__Beta-PGM__Phospha"/>
    <property type="match status" value="1"/>
</dbReference>
<reference evidence="6 7" key="1">
    <citation type="submission" date="2017-03" db="EMBL/GenBank/DDBJ databases">
        <title>Genome sequencing of Shewanella japonica KCTC 22435.</title>
        <authorList>
            <person name="Kim K.M."/>
        </authorList>
    </citation>
    <scope>NUCLEOTIDE SEQUENCE [LARGE SCALE GENOMIC DNA]</scope>
    <source>
        <strain evidence="6 7">KCTC 22435</strain>
    </source>
</reference>
<accession>A0ABN4YHI8</accession>
<evidence type="ECO:0000313" key="6">
    <source>
        <dbReference type="EMBL" id="ARD22383.1"/>
    </source>
</evidence>
<dbReference type="NCBIfam" id="TIGR01509">
    <property type="entry name" value="HAD-SF-IA-v3"/>
    <property type="match status" value="1"/>
</dbReference>
<dbReference type="SUPFAM" id="SSF56784">
    <property type="entry name" value="HAD-like"/>
    <property type="match status" value="1"/>
</dbReference>
<comment type="similarity">
    <text evidence="2">Belongs to the HAD-like hydrolase superfamily. CbbY/CbbZ/Gph/YieH family.</text>
</comment>
<dbReference type="InterPro" id="IPR041492">
    <property type="entry name" value="HAD_2"/>
</dbReference>
<dbReference type="EMBL" id="CP020472">
    <property type="protein sequence ID" value="ARD22383.1"/>
    <property type="molecule type" value="Genomic_DNA"/>
</dbReference>
<dbReference type="PANTHER" id="PTHR46193">
    <property type="entry name" value="6-PHOSPHOGLUCONATE PHOSPHATASE"/>
    <property type="match status" value="1"/>
</dbReference>
<keyword evidence="7" id="KW-1185">Reference proteome</keyword>
<dbReference type="SFLD" id="SFLDS00003">
    <property type="entry name" value="Haloacid_Dehalogenase"/>
    <property type="match status" value="1"/>
</dbReference>
<dbReference type="Proteomes" id="UP000191820">
    <property type="component" value="Chromosome"/>
</dbReference>
<dbReference type="InterPro" id="IPR023214">
    <property type="entry name" value="HAD_sf"/>
</dbReference>
<evidence type="ECO:0000313" key="7">
    <source>
        <dbReference type="Proteomes" id="UP000191820"/>
    </source>
</evidence>
<dbReference type="InterPro" id="IPR006439">
    <property type="entry name" value="HAD-SF_hydro_IA"/>
</dbReference>
<keyword evidence="4" id="KW-0460">Magnesium</keyword>
<dbReference type="PANTHER" id="PTHR46193:SF18">
    <property type="entry name" value="HEXITOL PHOSPHATASE B"/>
    <property type="match status" value="1"/>
</dbReference>
<keyword evidence="3" id="KW-0479">Metal-binding</keyword>
<evidence type="ECO:0000256" key="3">
    <source>
        <dbReference type="ARBA" id="ARBA00022723"/>
    </source>
</evidence>
<gene>
    <name evidence="6" type="ORF">SJ2017_2085</name>
</gene>
<dbReference type="SFLD" id="SFLDG01129">
    <property type="entry name" value="C1.5:_HAD__Beta-PGM__Phosphata"/>
    <property type="match status" value="1"/>
</dbReference>
<dbReference type="PRINTS" id="PR00413">
    <property type="entry name" value="HADHALOGNASE"/>
</dbReference>
<dbReference type="PROSITE" id="PS01228">
    <property type="entry name" value="COF_1"/>
    <property type="match status" value="1"/>
</dbReference>
<dbReference type="InterPro" id="IPR036412">
    <property type="entry name" value="HAD-like_sf"/>
</dbReference>
<proteinExistence type="inferred from homology"/>
<dbReference type="InterPro" id="IPR023198">
    <property type="entry name" value="PGP-like_dom2"/>
</dbReference>
<dbReference type="Gene3D" id="3.40.50.1000">
    <property type="entry name" value="HAD superfamily/HAD-like"/>
    <property type="match status" value="1"/>
</dbReference>
<dbReference type="Gene3D" id="1.10.150.240">
    <property type="entry name" value="Putative phosphatase, domain 2"/>
    <property type="match status" value="1"/>
</dbReference>
<dbReference type="Pfam" id="PF13419">
    <property type="entry name" value="HAD_2"/>
    <property type="match status" value="1"/>
</dbReference>
<comment type="cofactor">
    <cofactor evidence="1">
        <name>Mg(2+)</name>
        <dbReference type="ChEBI" id="CHEBI:18420"/>
    </cofactor>
</comment>
<name>A0ABN4YHI8_9GAMM</name>
<evidence type="ECO:0000256" key="1">
    <source>
        <dbReference type="ARBA" id="ARBA00001946"/>
    </source>
</evidence>
<evidence type="ECO:0000256" key="4">
    <source>
        <dbReference type="ARBA" id="ARBA00022842"/>
    </source>
</evidence>
<evidence type="ECO:0000256" key="2">
    <source>
        <dbReference type="ARBA" id="ARBA00006171"/>
    </source>
</evidence>